<dbReference type="PROSITE" id="PS50109">
    <property type="entry name" value="HIS_KIN"/>
    <property type="match status" value="1"/>
</dbReference>
<dbReference type="InterPro" id="IPR003661">
    <property type="entry name" value="HisK_dim/P_dom"/>
</dbReference>
<dbReference type="PIRSF" id="PIRSF036431">
    <property type="entry name" value="STHK_DctB"/>
    <property type="match status" value="1"/>
</dbReference>
<dbReference type="Pfam" id="PF02518">
    <property type="entry name" value="HATPase_c"/>
    <property type="match status" value="1"/>
</dbReference>
<dbReference type="EMBL" id="SACO01000010">
    <property type="protein sequence ID" value="RVU04058.1"/>
    <property type="molecule type" value="Genomic_DNA"/>
</dbReference>
<evidence type="ECO:0000256" key="12">
    <source>
        <dbReference type="ARBA" id="ARBA00023012"/>
    </source>
</evidence>
<accession>A0A437N2G7</accession>
<evidence type="ECO:0000256" key="7">
    <source>
        <dbReference type="ARBA" id="ARBA00022692"/>
    </source>
</evidence>
<dbReference type="SUPFAM" id="SSF47384">
    <property type="entry name" value="Homodimeric domain of signal transducing histidine kinase"/>
    <property type="match status" value="1"/>
</dbReference>
<gene>
    <name evidence="14" type="ORF">EOE18_12825</name>
</gene>
<evidence type="ECO:0000256" key="9">
    <source>
        <dbReference type="ARBA" id="ARBA00022777"/>
    </source>
</evidence>
<keyword evidence="11" id="KW-1133">Transmembrane helix</keyword>
<evidence type="ECO:0000256" key="1">
    <source>
        <dbReference type="ARBA" id="ARBA00000085"/>
    </source>
</evidence>
<keyword evidence="8" id="KW-0547">Nucleotide-binding</keyword>
<dbReference type="InterPro" id="IPR017055">
    <property type="entry name" value="Sig_transdc_His_kinase_DctB"/>
</dbReference>
<evidence type="ECO:0000256" key="3">
    <source>
        <dbReference type="ARBA" id="ARBA00012438"/>
    </source>
</evidence>
<comment type="catalytic activity">
    <reaction evidence="1">
        <text>ATP + protein L-histidine = ADP + protein N-phospho-L-histidine.</text>
        <dbReference type="EC" id="2.7.13.3"/>
    </reaction>
</comment>
<keyword evidence="15" id="KW-1185">Reference proteome</keyword>
<dbReference type="InterPro" id="IPR036890">
    <property type="entry name" value="HATPase_C_sf"/>
</dbReference>
<evidence type="ECO:0000259" key="13">
    <source>
        <dbReference type="PROSITE" id="PS50109"/>
    </source>
</evidence>
<keyword evidence="11" id="KW-0472">Membrane</keyword>
<dbReference type="PANTHER" id="PTHR43065:SF46">
    <property type="entry name" value="C4-DICARBOXYLATE TRANSPORT SENSOR PROTEIN DCTB"/>
    <property type="match status" value="1"/>
</dbReference>
<keyword evidence="12" id="KW-0902">Two-component regulatory system</keyword>
<dbReference type="Gene3D" id="6.10.250.3020">
    <property type="match status" value="1"/>
</dbReference>
<comment type="caution">
    <text evidence="14">The sequence shown here is derived from an EMBL/GenBank/DDBJ whole genome shotgun (WGS) entry which is preliminary data.</text>
</comment>
<dbReference type="RefSeq" id="WP_127710134.1">
    <property type="nucleotide sequence ID" value="NZ_SACO01000010.1"/>
</dbReference>
<dbReference type="Gene3D" id="3.30.565.10">
    <property type="entry name" value="Histidine kinase-like ATPase, C-terminal domain"/>
    <property type="match status" value="1"/>
</dbReference>
<keyword evidence="6" id="KW-0808">Transferase</keyword>
<dbReference type="GO" id="GO:0000155">
    <property type="term" value="F:phosphorelay sensor kinase activity"/>
    <property type="evidence" value="ECO:0007669"/>
    <property type="project" value="InterPro"/>
</dbReference>
<reference evidence="14 15" key="1">
    <citation type="submission" date="2019-01" db="EMBL/GenBank/DDBJ databases">
        <authorList>
            <person name="Chen W.-M."/>
        </authorList>
    </citation>
    <scope>NUCLEOTIDE SEQUENCE [LARGE SCALE GENOMIC DNA]</scope>
    <source>
        <strain evidence="14 15">FSY-9</strain>
    </source>
</reference>
<evidence type="ECO:0000256" key="6">
    <source>
        <dbReference type="ARBA" id="ARBA00022679"/>
    </source>
</evidence>
<evidence type="ECO:0000313" key="15">
    <source>
        <dbReference type="Proteomes" id="UP000282837"/>
    </source>
</evidence>
<feature type="domain" description="Histidine kinase" evidence="13">
    <location>
        <begin position="362"/>
        <end position="572"/>
    </location>
</feature>
<evidence type="ECO:0000256" key="11">
    <source>
        <dbReference type="ARBA" id="ARBA00022989"/>
    </source>
</evidence>
<dbReference type="OrthoDB" id="7568856at2"/>
<keyword evidence="7" id="KW-0812">Transmembrane</keyword>
<dbReference type="InterPro" id="IPR005467">
    <property type="entry name" value="His_kinase_dom"/>
</dbReference>
<dbReference type="InterPro" id="IPR003594">
    <property type="entry name" value="HATPase_dom"/>
</dbReference>
<name>A0A437N2G7_9SPHN</name>
<dbReference type="Gene3D" id="3.30.450.20">
    <property type="entry name" value="PAS domain"/>
    <property type="match status" value="2"/>
</dbReference>
<dbReference type="PANTHER" id="PTHR43065">
    <property type="entry name" value="SENSOR HISTIDINE KINASE"/>
    <property type="match status" value="1"/>
</dbReference>
<dbReference type="SMART" id="SM00387">
    <property type="entry name" value="HATPase_c"/>
    <property type="match status" value="1"/>
</dbReference>
<evidence type="ECO:0000256" key="8">
    <source>
        <dbReference type="ARBA" id="ARBA00022741"/>
    </source>
</evidence>
<evidence type="ECO:0000313" key="14">
    <source>
        <dbReference type="EMBL" id="RVU04058.1"/>
    </source>
</evidence>
<protein>
    <recommendedName>
        <fullName evidence="3">histidine kinase</fullName>
        <ecNumber evidence="3">2.7.13.3</ecNumber>
    </recommendedName>
</protein>
<proteinExistence type="predicted"/>
<dbReference type="AlphaFoldDB" id="A0A437N2G7"/>
<dbReference type="SMART" id="SM00388">
    <property type="entry name" value="HisKA"/>
    <property type="match status" value="1"/>
</dbReference>
<dbReference type="GO" id="GO:0005524">
    <property type="term" value="F:ATP binding"/>
    <property type="evidence" value="ECO:0007669"/>
    <property type="project" value="UniProtKB-KW"/>
</dbReference>
<evidence type="ECO:0000256" key="4">
    <source>
        <dbReference type="ARBA" id="ARBA00022475"/>
    </source>
</evidence>
<dbReference type="InterPro" id="IPR029151">
    <property type="entry name" value="Sensor-like_sf"/>
</dbReference>
<keyword evidence="4" id="KW-1003">Cell membrane</keyword>
<keyword evidence="5" id="KW-0597">Phosphoprotein</keyword>
<dbReference type="GO" id="GO:0005886">
    <property type="term" value="C:plasma membrane"/>
    <property type="evidence" value="ECO:0007669"/>
    <property type="project" value="UniProtKB-SubCell"/>
</dbReference>
<organism evidence="14 15">
    <name type="scientific">Novosphingobium umbonatum</name>
    <dbReference type="NCBI Taxonomy" id="1908524"/>
    <lineage>
        <taxon>Bacteria</taxon>
        <taxon>Pseudomonadati</taxon>
        <taxon>Pseudomonadota</taxon>
        <taxon>Alphaproteobacteria</taxon>
        <taxon>Sphingomonadales</taxon>
        <taxon>Sphingomonadaceae</taxon>
        <taxon>Novosphingobium</taxon>
    </lineage>
</organism>
<dbReference type="InterPro" id="IPR036097">
    <property type="entry name" value="HisK_dim/P_sf"/>
</dbReference>
<dbReference type="SUPFAM" id="SSF55874">
    <property type="entry name" value="ATPase domain of HSP90 chaperone/DNA topoisomerase II/histidine kinase"/>
    <property type="match status" value="1"/>
</dbReference>
<comment type="subcellular location">
    <subcellularLocation>
        <location evidence="2">Cell membrane</location>
        <topology evidence="2">Multi-pass membrane protein</topology>
    </subcellularLocation>
</comment>
<sequence length="572" mass="61709">MIRARSLRPWAPLLIVLLLALLAAWGSGLIMQRSLETRLLAEAASDARLRQALLDSEIARYRLLPLALADDRDVVAASAQGHDHRLSAKLEHMARETGAAVLYVIAPDGRAIAASNWRKSDSFVGRDYTPRDYFHDAQTKGAGEQFSLGTVSHRPGLYLARRTGRGFVVVVKLEFDAVEAQWRRAGGETFVTDADGVILVTSRPAWRFTTTRPLPAARQSAILTRTAASRLAPAPFAMVEQGRFTLQGAPPMVMVGTQADGTGWRVHLALPQPQGSAGLVRLAKAGAGLLVLVLSGALASLRRRRALARAQTAALEEAVAIRTAELRREMDERAALETRASTLREGLRQANRLATLGQVAASVAHETAQPVAAIRNYAQNAQSFLARDDKAEVEANLAAIDRLATRIGLVTAELRGFARKGGARADQSDTAALRDVVEGACLLLKERLSHVAFIAPTLPPTGKVRGHHVRLEQVLVNLMQNALEAMEGLPKPRLTLALRETEERIILTLSDNGPGIAPDVAQRLFTPFTTSRPSGLGLGLVIAQDIMQDLGGALRLVPSEEGAAFEIEMLRA</sequence>
<dbReference type="InterPro" id="IPR004358">
    <property type="entry name" value="Sig_transdc_His_kin-like_C"/>
</dbReference>
<dbReference type="PRINTS" id="PR00344">
    <property type="entry name" value="BCTRLSENSOR"/>
</dbReference>
<evidence type="ECO:0000256" key="2">
    <source>
        <dbReference type="ARBA" id="ARBA00004651"/>
    </source>
</evidence>
<dbReference type="SUPFAM" id="SSF103190">
    <property type="entry name" value="Sensory domain-like"/>
    <property type="match status" value="1"/>
</dbReference>
<dbReference type="EC" id="2.7.13.3" evidence="3"/>
<evidence type="ECO:0000256" key="5">
    <source>
        <dbReference type="ARBA" id="ARBA00022553"/>
    </source>
</evidence>
<dbReference type="Gene3D" id="1.10.287.130">
    <property type="match status" value="1"/>
</dbReference>
<evidence type="ECO:0000256" key="10">
    <source>
        <dbReference type="ARBA" id="ARBA00022840"/>
    </source>
</evidence>
<keyword evidence="9 14" id="KW-0418">Kinase</keyword>
<dbReference type="Proteomes" id="UP000282837">
    <property type="component" value="Unassembled WGS sequence"/>
</dbReference>
<keyword evidence="10" id="KW-0067">ATP-binding</keyword>